<sequence>MPYSTSACGQIRRAVSSASVLFIFAPTMAKGFRPGSLTDQQAFAGAAERLVSVDPALSADSVIT</sequence>
<comment type="caution">
    <text evidence="1">The sequence shown here is derived from an EMBL/GenBank/DDBJ whole genome shotgun (WGS) entry which is preliminary data.</text>
</comment>
<evidence type="ECO:0000313" key="2">
    <source>
        <dbReference type="Proteomes" id="UP001165292"/>
    </source>
</evidence>
<proteinExistence type="predicted"/>
<evidence type="ECO:0000313" key="1">
    <source>
        <dbReference type="EMBL" id="MCO7546156.1"/>
    </source>
</evidence>
<dbReference type="RefSeq" id="WP_253163957.1">
    <property type="nucleotide sequence ID" value="NZ_JAMYBS010000020.1"/>
</dbReference>
<dbReference type="Proteomes" id="UP001165292">
    <property type="component" value="Unassembled WGS sequence"/>
</dbReference>
<dbReference type="AlphaFoldDB" id="A0AA41WIL2"/>
<protein>
    <submittedName>
        <fullName evidence="1">Uncharacterized protein</fullName>
    </submittedName>
</protein>
<dbReference type="EMBL" id="JAMYBS010000020">
    <property type="protein sequence ID" value="MCO7546156.1"/>
    <property type="molecule type" value="Genomic_DNA"/>
</dbReference>
<reference evidence="1" key="1">
    <citation type="submission" date="2022-06" db="EMBL/GenBank/DDBJ databases">
        <title>Detection of beta-lactamases in bacteria of animal origin.</title>
        <authorList>
            <person name="Mlynarcik P."/>
            <person name="Zdarska V."/>
            <person name="Chudobova H."/>
            <person name="Prochazkova P."/>
            <person name="Hricova K."/>
            <person name="Mezerova K."/>
            <person name="Bardon J."/>
            <person name="Dolejska M."/>
            <person name="Sukkar I."/>
            <person name="Kolar M."/>
        </authorList>
    </citation>
    <scope>NUCLEOTIDE SEQUENCE</scope>
    <source>
        <strain evidence="1">S 300-3</strain>
    </source>
</reference>
<name>A0AA41WIL2_9GAMM</name>
<accession>A0AA41WIL2</accession>
<gene>
    <name evidence="1" type="ORF">NJF43_15465</name>
</gene>
<organism evidence="1 2">
    <name type="scientific">Stutzerimonas nitrititolerans</name>
    <dbReference type="NCBI Taxonomy" id="2482751"/>
    <lineage>
        <taxon>Bacteria</taxon>
        <taxon>Pseudomonadati</taxon>
        <taxon>Pseudomonadota</taxon>
        <taxon>Gammaproteobacteria</taxon>
        <taxon>Pseudomonadales</taxon>
        <taxon>Pseudomonadaceae</taxon>
        <taxon>Stutzerimonas</taxon>
    </lineage>
</organism>